<keyword evidence="5" id="KW-0256">Endoplasmic reticulum</keyword>
<evidence type="ECO:0000313" key="9">
    <source>
        <dbReference type="EMBL" id="OHT06698.1"/>
    </source>
</evidence>
<proteinExistence type="inferred from homology"/>
<dbReference type="GO" id="GO:0005789">
    <property type="term" value="C:endoplasmic reticulum membrane"/>
    <property type="evidence" value="ECO:0007669"/>
    <property type="project" value="UniProtKB-SubCell"/>
</dbReference>
<dbReference type="OrthoDB" id="78344at2759"/>
<reference evidence="9" key="1">
    <citation type="submission" date="2016-10" db="EMBL/GenBank/DDBJ databases">
        <authorList>
            <person name="Benchimol M."/>
            <person name="Almeida L.G."/>
            <person name="Vasconcelos A.T."/>
            <person name="Perreira-Neves A."/>
            <person name="Rosa I.A."/>
            <person name="Tasca T."/>
            <person name="Bogo M.R."/>
            <person name="de Souza W."/>
        </authorList>
    </citation>
    <scope>NUCLEOTIDE SEQUENCE [LARGE SCALE GENOMIC DNA]</scope>
    <source>
        <strain evidence="9">K</strain>
    </source>
</reference>
<dbReference type="InterPro" id="IPR037185">
    <property type="entry name" value="EmrE-like"/>
</dbReference>
<keyword evidence="7 8" id="KW-0472">Membrane</keyword>
<keyword evidence="4 8" id="KW-0812">Transmembrane</keyword>
<evidence type="ECO:0000256" key="1">
    <source>
        <dbReference type="ARBA" id="ARBA00004477"/>
    </source>
</evidence>
<dbReference type="GeneID" id="94838878"/>
<keyword evidence="10" id="KW-1185">Reference proteome</keyword>
<comment type="caution">
    <text evidence="9">The sequence shown here is derived from an EMBL/GenBank/DDBJ whole genome shotgun (WGS) entry which is preliminary data.</text>
</comment>
<gene>
    <name evidence="9" type="ORF">TRFO_25155</name>
</gene>
<evidence type="ECO:0000256" key="4">
    <source>
        <dbReference type="ARBA" id="ARBA00022692"/>
    </source>
</evidence>
<dbReference type="SUPFAM" id="SSF103481">
    <property type="entry name" value="Multidrug resistance efflux transporter EmrE"/>
    <property type="match status" value="1"/>
</dbReference>
<comment type="similarity">
    <text evidence="2">Belongs to the nucleotide-sugar transporter family. SLC35B subfamily.</text>
</comment>
<accession>A0A1J4K6U9</accession>
<dbReference type="InterPro" id="IPR013657">
    <property type="entry name" value="SCL35B1-4/HUT1"/>
</dbReference>
<dbReference type="VEuPathDB" id="TrichDB:TRFO_25155"/>
<dbReference type="Proteomes" id="UP000179807">
    <property type="component" value="Unassembled WGS sequence"/>
</dbReference>
<feature type="transmembrane region" description="Helical" evidence="8">
    <location>
        <begin position="148"/>
        <end position="167"/>
    </location>
</feature>
<feature type="transmembrane region" description="Helical" evidence="8">
    <location>
        <begin position="216"/>
        <end position="237"/>
    </location>
</feature>
<feature type="transmembrane region" description="Helical" evidence="8">
    <location>
        <begin position="126"/>
        <end position="142"/>
    </location>
</feature>
<dbReference type="AlphaFoldDB" id="A0A1J4K6U9"/>
<dbReference type="GO" id="GO:0000139">
    <property type="term" value="C:Golgi membrane"/>
    <property type="evidence" value="ECO:0007669"/>
    <property type="project" value="TreeGrafter"/>
</dbReference>
<feature type="transmembrane region" description="Helical" evidence="8">
    <location>
        <begin position="188"/>
        <end position="210"/>
    </location>
</feature>
<keyword evidence="3" id="KW-0813">Transport</keyword>
<feature type="transmembrane region" description="Helical" evidence="8">
    <location>
        <begin position="244"/>
        <end position="265"/>
    </location>
</feature>
<feature type="transmembrane region" description="Helical" evidence="8">
    <location>
        <begin position="271"/>
        <end position="290"/>
    </location>
</feature>
<dbReference type="PANTHER" id="PTHR10778:SF10">
    <property type="entry name" value="SOLUTE CARRIER FAMILY 35 MEMBER B1"/>
    <property type="match status" value="1"/>
</dbReference>
<feature type="transmembrane region" description="Helical" evidence="8">
    <location>
        <begin position="35"/>
        <end position="57"/>
    </location>
</feature>
<comment type="subcellular location">
    <subcellularLocation>
        <location evidence="1">Endoplasmic reticulum membrane</location>
        <topology evidence="1">Multi-pass membrane protein</topology>
    </subcellularLocation>
</comment>
<evidence type="ECO:0000313" key="10">
    <source>
        <dbReference type="Proteomes" id="UP000179807"/>
    </source>
</evidence>
<evidence type="ECO:0000256" key="6">
    <source>
        <dbReference type="ARBA" id="ARBA00022989"/>
    </source>
</evidence>
<dbReference type="EMBL" id="MLAK01000717">
    <property type="protein sequence ID" value="OHT06698.1"/>
    <property type="molecule type" value="Genomic_DNA"/>
</dbReference>
<evidence type="ECO:0000256" key="7">
    <source>
        <dbReference type="ARBA" id="ARBA00023136"/>
    </source>
</evidence>
<evidence type="ECO:0000256" key="5">
    <source>
        <dbReference type="ARBA" id="ARBA00022824"/>
    </source>
</evidence>
<evidence type="ECO:0000256" key="8">
    <source>
        <dbReference type="SAM" id="Phobius"/>
    </source>
</evidence>
<organism evidence="9 10">
    <name type="scientific">Tritrichomonas foetus</name>
    <dbReference type="NCBI Taxonomy" id="1144522"/>
    <lineage>
        <taxon>Eukaryota</taxon>
        <taxon>Metamonada</taxon>
        <taxon>Parabasalia</taxon>
        <taxon>Tritrichomonadida</taxon>
        <taxon>Tritrichomonadidae</taxon>
        <taxon>Tritrichomonas</taxon>
    </lineage>
</organism>
<evidence type="ECO:0000256" key="3">
    <source>
        <dbReference type="ARBA" id="ARBA00022448"/>
    </source>
</evidence>
<keyword evidence="6 8" id="KW-1133">Transmembrane helix</keyword>
<sequence>MIKLILAIASMYICFLIHFTIQESLLPQGEFNDNFFHFPSALLFWVNLFNMIAASIVTKFKKLHLPSSPYPYLWISIPQQIGLAASNYAVKYVDYPTLSLLKSAKPMSVMICSIFIFRTPITKERVLVVIVLSIGLAIFGFKRKFTGSTFSGLFLAFVSLLSDAIYVPMVDRLKANEGGPFITMKYSYSWSLLFISIVSFYEIFHSFIWLSLHPLFIPKILAFGFTGCLAHVSLFTAVGMCDGIVISIATTTRKFFSILLSSILFHHHLTSLQWVGVFIVFFALGMEIFFKNRENSNMMKLI</sequence>
<evidence type="ECO:0000256" key="2">
    <source>
        <dbReference type="ARBA" id="ARBA00010694"/>
    </source>
</evidence>
<protein>
    <submittedName>
        <fullName evidence="9">Solute carrier family 35 member B1</fullName>
    </submittedName>
</protein>
<dbReference type="GO" id="GO:0005459">
    <property type="term" value="F:UDP-galactose transmembrane transporter activity"/>
    <property type="evidence" value="ECO:0007669"/>
    <property type="project" value="TreeGrafter"/>
</dbReference>
<dbReference type="PANTHER" id="PTHR10778">
    <property type="entry name" value="SOLUTE CARRIER FAMILY 35 MEMBER B"/>
    <property type="match status" value="1"/>
</dbReference>
<dbReference type="Pfam" id="PF08449">
    <property type="entry name" value="UAA"/>
    <property type="match status" value="1"/>
</dbReference>
<dbReference type="RefSeq" id="XP_068359834.1">
    <property type="nucleotide sequence ID" value="XM_068504174.1"/>
</dbReference>
<name>A0A1J4K6U9_9EUKA</name>
<dbReference type="GO" id="GO:0005460">
    <property type="term" value="F:UDP-glucose transmembrane transporter activity"/>
    <property type="evidence" value="ECO:0007669"/>
    <property type="project" value="TreeGrafter"/>
</dbReference>